<dbReference type="Pfam" id="PF13302">
    <property type="entry name" value="Acetyltransf_3"/>
    <property type="match status" value="1"/>
</dbReference>
<dbReference type="GO" id="GO:0005737">
    <property type="term" value="C:cytoplasm"/>
    <property type="evidence" value="ECO:0007669"/>
    <property type="project" value="TreeGrafter"/>
</dbReference>
<proteinExistence type="predicted"/>
<dbReference type="InterPro" id="IPR016181">
    <property type="entry name" value="Acyl_CoA_acyltransferase"/>
</dbReference>
<comment type="caution">
    <text evidence="2">The sequence shown here is derived from an EMBL/GenBank/DDBJ whole genome shotgun (WGS) entry which is preliminary data.</text>
</comment>
<reference evidence="2 3" key="1">
    <citation type="journal article" date="2012" name="Int. J. Syst. Evol. Microbiol.">
        <title>Vibrio caribbeanicus sp. nov., isolated from the marine sponge Scleritoderma cyanea.</title>
        <authorList>
            <person name="Hoffmann M."/>
            <person name="Monday S.R."/>
            <person name="Allard M.W."/>
            <person name="Strain E.A."/>
            <person name="Whittaker P."/>
            <person name="Naum M."/>
            <person name="McCarthy P.J."/>
            <person name="Lopez J.V."/>
            <person name="Fischer M."/>
            <person name="Brown E.W."/>
        </authorList>
    </citation>
    <scope>NUCLEOTIDE SEQUENCE [LARGE SCALE GENOMIC DNA]</scope>
    <source>
        <strain evidence="2 3">ATCC BAA-2122</strain>
    </source>
</reference>
<name>E3BNF6_9VIBR</name>
<feature type="domain" description="N-acetyltransferase" evidence="1">
    <location>
        <begin position="29"/>
        <end position="177"/>
    </location>
</feature>
<dbReference type="EMBL" id="AEIU01000096">
    <property type="protein sequence ID" value="EFP95375.1"/>
    <property type="molecule type" value="Genomic_DNA"/>
</dbReference>
<dbReference type="Gene3D" id="3.40.630.30">
    <property type="match status" value="1"/>
</dbReference>
<keyword evidence="3" id="KW-1185">Reference proteome</keyword>
<dbReference type="STRING" id="796620.VIBC2010_15109"/>
<dbReference type="PROSITE" id="PS51186">
    <property type="entry name" value="GNAT"/>
    <property type="match status" value="1"/>
</dbReference>
<evidence type="ECO:0000313" key="2">
    <source>
        <dbReference type="EMBL" id="EFP95375.1"/>
    </source>
</evidence>
<dbReference type="PANTHER" id="PTHR43441:SF3">
    <property type="entry name" value="ACETYLTRANSFERASE"/>
    <property type="match status" value="1"/>
</dbReference>
<evidence type="ECO:0000313" key="3">
    <source>
        <dbReference type="Proteomes" id="UP000002943"/>
    </source>
</evidence>
<dbReference type="InterPro" id="IPR051908">
    <property type="entry name" value="Ribosomal_N-acetyltransferase"/>
</dbReference>
<dbReference type="PANTHER" id="PTHR43441">
    <property type="entry name" value="RIBOSOMAL-PROTEIN-SERINE ACETYLTRANSFERASE"/>
    <property type="match status" value="1"/>
</dbReference>
<accession>E3BNF6</accession>
<dbReference type="AlphaFoldDB" id="E3BNF6"/>
<evidence type="ECO:0000259" key="1">
    <source>
        <dbReference type="PROSITE" id="PS51186"/>
    </source>
</evidence>
<dbReference type="Proteomes" id="UP000002943">
    <property type="component" value="Unassembled WGS sequence"/>
</dbReference>
<dbReference type="InterPro" id="IPR000182">
    <property type="entry name" value="GNAT_dom"/>
</dbReference>
<dbReference type="SUPFAM" id="SSF55729">
    <property type="entry name" value="Acyl-CoA N-acyltransferases (Nat)"/>
    <property type="match status" value="1"/>
</dbReference>
<protein>
    <submittedName>
        <fullName evidence="2">Acetyltransferase</fullName>
    </submittedName>
</protein>
<keyword evidence="2" id="KW-0808">Transferase</keyword>
<dbReference type="GO" id="GO:1990189">
    <property type="term" value="F:protein N-terminal-serine acetyltransferase activity"/>
    <property type="evidence" value="ECO:0007669"/>
    <property type="project" value="TreeGrafter"/>
</dbReference>
<dbReference type="GO" id="GO:0008999">
    <property type="term" value="F:protein-N-terminal-alanine acetyltransferase activity"/>
    <property type="evidence" value="ECO:0007669"/>
    <property type="project" value="TreeGrafter"/>
</dbReference>
<gene>
    <name evidence="2" type="ORF">VIBC2010_15109</name>
</gene>
<dbReference type="eggNOG" id="COG1670">
    <property type="taxonomic scope" value="Bacteria"/>
</dbReference>
<sequence length="178" mass="20371">MIETSRLKLIPPSLDHQPELFNAIQESQVELRQFLSWVDDALCEKSSIEQTEKAIENYQNFTEELRFSLVDKENDMLIGVLVLKIRDASVPCFEIGYWLRSSCTGNGYITEAVNRIQQYAFDDLGANRVEIRVPDINFKSRAVAERCGFFLEGLQIYDHRLPNGELGDTAVYSKTKKG</sequence>
<organism evidence="2 3">
    <name type="scientific">Vibrio caribbeanicus ATCC BAA-2122</name>
    <dbReference type="NCBI Taxonomy" id="796620"/>
    <lineage>
        <taxon>Bacteria</taxon>
        <taxon>Pseudomonadati</taxon>
        <taxon>Pseudomonadota</taxon>
        <taxon>Gammaproteobacteria</taxon>
        <taxon>Vibrionales</taxon>
        <taxon>Vibrionaceae</taxon>
        <taxon>Vibrio</taxon>
    </lineage>
</organism>